<organism evidence="2 3">
    <name type="scientific">Adonisia turfae CCMR0082</name>
    <dbReference type="NCBI Taxonomy" id="2304604"/>
    <lineage>
        <taxon>Bacteria</taxon>
        <taxon>Bacillati</taxon>
        <taxon>Cyanobacteriota</taxon>
        <taxon>Adonisia</taxon>
        <taxon>Adonisia turfae</taxon>
    </lineage>
</organism>
<dbReference type="AlphaFoldDB" id="A0A6M0SCW0"/>
<evidence type="ECO:0000313" key="2">
    <source>
        <dbReference type="EMBL" id="NEZ66325.1"/>
    </source>
</evidence>
<evidence type="ECO:0000313" key="3">
    <source>
        <dbReference type="Proteomes" id="UP000473574"/>
    </source>
</evidence>
<feature type="region of interest" description="Disordered" evidence="1">
    <location>
        <begin position="441"/>
        <end position="484"/>
    </location>
</feature>
<proteinExistence type="predicted"/>
<comment type="caution">
    <text evidence="2">The sequence shown here is derived from an EMBL/GenBank/DDBJ whole genome shotgun (WGS) entry which is preliminary data.</text>
</comment>
<feature type="compositionally biased region" description="Polar residues" evidence="1">
    <location>
        <begin position="441"/>
        <end position="455"/>
    </location>
</feature>
<dbReference type="EMBL" id="QZCE01000002">
    <property type="protein sequence ID" value="NEZ66325.1"/>
    <property type="molecule type" value="Genomic_DNA"/>
</dbReference>
<accession>A0A6M0SCW0</accession>
<name>A0A6M0SCW0_9CYAN</name>
<dbReference type="Proteomes" id="UP000473574">
    <property type="component" value="Unassembled WGS sequence"/>
</dbReference>
<dbReference type="RefSeq" id="WP_163668372.1">
    <property type="nucleotide sequence ID" value="NZ_QZCE01000002.1"/>
</dbReference>
<gene>
    <name evidence="2" type="ORF">D0962_26800</name>
</gene>
<reference evidence="2 3" key="1">
    <citation type="journal article" date="2020" name="Microb. Ecol.">
        <title>Ecogenomics of the Marine Benthic Filamentous Cyanobacterium Adonisia.</title>
        <authorList>
            <person name="Walter J.M."/>
            <person name="Coutinho F.H."/>
            <person name="Leomil L."/>
            <person name="Hargreaves P.I."/>
            <person name="Campeao M.E."/>
            <person name="Vieira V.V."/>
            <person name="Silva B.S."/>
            <person name="Fistarol G.O."/>
            <person name="Salomon P.S."/>
            <person name="Sawabe T."/>
            <person name="Mino S."/>
            <person name="Hosokawa M."/>
            <person name="Miyashita H."/>
            <person name="Maruyama F."/>
            <person name="van Verk M.C."/>
            <person name="Dutilh B.E."/>
            <person name="Thompson C.C."/>
            <person name="Thompson F.L."/>
        </authorList>
    </citation>
    <scope>NUCLEOTIDE SEQUENCE [LARGE SCALE GENOMIC DNA]</scope>
    <source>
        <strain evidence="2 3">CCMR0082</strain>
    </source>
</reference>
<feature type="region of interest" description="Disordered" evidence="1">
    <location>
        <begin position="211"/>
        <end position="230"/>
    </location>
</feature>
<sequence>MQTGYTQLDAEEREAVRTNGAITGQMLATAARLTRQALDRGLQWFQNRTRPPTELELTRSQQQAADIIAITTERCGELQSDGSLAFETEQYRFSVTPDGIYSAVDKNLEWTVFEFQRGRTAVQEKAAALADLAADYGDYTPEAAATATNGAIDDLFTVIDGPDLEIDQAVPTSPVVTTPTAEPVVDDMTPTVTPPEAISIATAELTAPIEESEPVPAVDTTPAPGDSNNSQTMAAFFANLVDTQGQIETIEAPQIETAPAEVMPSEEPPSQVIDDPWIESPSVEPTAEIADELIESYGEPIQPKPPKRYAGEDFDILQNDNRYEVRDKDNQTLFSFEKHGNQYHILQDNLSDEQRQQFARVHTRTQSVGLDQVMADPTGNTQLRYLEDLAPEGSKAISFAHHQLGLAHTNQLATQSQGIIRHEDRSLVIYNKADNRVVASSTAQGEISSQMTPQEKATFDRAWQQTTQQQQTMPQPSRSPDLER</sequence>
<protein>
    <submittedName>
        <fullName evidence="2">Uncharacterized protein</fullName>
    </submittedName>
</protein>
<evidence type="ECO:0000256" key="1">
    <source>
        <dbReference type="SAM" id="MobiDB-lite"/>
    </source>
</evidence>